<protein>
    <submittedName>
        <fullName evidence="1">Uncharacterized protein</fullName>
    </submittedName>
</protein>
<gene>
    <name evidence="1" type="ORF">CFT61_03900</name>
</gene>
<name>A0AA91TLA9_9BACT</name>
<accession>A0AA91TLA9</accession>
<evidence type="ECO:0000313" key="2">
    <source>
        <dbReference type="Proteomes" id="UP000215155"/>
    </source>
</evidence>
<dbReference type="Proteomes" id="UP000215155">
    <property type="component" value="Unassembled WGS sequence"/>
</dbReference>
<evidence type="ECO:0000313" key="1">
    <source>
        <dbReference type="EMBL" id="OXL44823.1"/>
    </source>
</evidence>
<sequence>MSRAFLHLGGKGIIFPHKFQTKSAFFSEAKILVKSDLFTNKTTPKNAITKKVAHARTRGESLTNAQKL</sequence>
<comment type="caution">
    <text evidence="1">The sequence shown here is derived from an EMBL/GenBank/DDBJ whole genome shotgun (WGS) entry which is preliminary data.</text>
</comment>
<organism evidence="1 2">
    <name type="scientific">Segatella copri</name>
    <dbReference type="NCBI Taxonomy" id="165179"/>
    <lineage>
        <taxon>Bacteria</taxon>
        <taxon>Pseudomonadati</taxon>
        <taxon>Bacteroidota</taxon>
        <taxon>Bacteroidia</taxon>
        <taxon>Bacteroidales</taxon>
        <taxon>Prevotellaceae</taxon>
        <taxon>Segatella</taxon>
    </lineage>
</organism>
<proteinExistence type="predicted"/>
<dbReference type="AlphaFoldDB" id="A0AA91TLA9"/>
<dbReference type="EMBL" id="NMPZ01000004">
    <property type="protein sequence ID" value="OXL44823.1"/>
    <property type="molecule type" value="Genomic_DNA"/>
</dbReference>
<reference evidence="1 2" key="1">
    <citation type="submission" date="2017-07" db="EMBL/GenBank/DDBJ databases">
        <title>Draft genome sequence of Prevotella copri isolated from the gut of healthy adult Indian.</title>
        <authorList>
            <person name="Das B."/>
            <person name="Bag S."/>
            <person name="Ghosh T.S."/>
        </authorList>
    </citation>
    <scope>NUCLEOTIDE SEQUENCE [LARGE SCALE GENOMIC DNA]</scope>
    <source>
        <strain evidence="1 2">Indica</strain>
    </source>
</reference>